<dbReference type="EMBL" id="CM042039">
    <property type="protein sequence ID" value="KAI3725377.1"/>
    <property type="molecule type" value="Genomic_DNA"/>
</dbReference>
<proteinExistence type="predicted"/>
<gene>
    <name evidence="1" type="ORF">L1987_65164</name>
</gene>
<keyword evidence="2" id="KW-1185">Reference proteome</keyword>
<evidence type="ECO:0000313" key="2">
    <source>
        <dbReference type="Proteomes" id="UP001056120"/>
    </source>
</evidence>
<accession>A0ACB9BTR5</accession>
<comment type="caution">
    <text evidence="1">The sequence shown here is derived from an EMBL/GenBank/DDBJ whole genome shotgun (WGS) entry which is preliminary data.</text>
</comment>
<dbReference type="Proteomes" id="UP001056120">
    <property type="component" value="Linkage Group LG22"/>
</dbReference>
<sequence length="177" mass="19668">MIVVRTSSEVFCARGLLENHNQKKSFRGSRLVQCTGSTSSTADDDDFKPQSTARCRIYRRKTIKNDVKETLFHRLIGPTQQLVDDIHRLASHNYQFDVKKRSLAVRLAGALAALSKESKGDYDGLSDLIRILRFATVTEGAKAGSGFTVVLVNAQPPSRRQRSQLGGMAEWLKALVC</sequence>
<reference evidence="2" key="1">
    <citation type="journal article" date="2022" name="Mol. Ecol. Resour.">
        <title>The genomes of chicory, endive, great burdock and yacon provide insights into Asteraceae palaeo-polyploidization history and plant inulin production.</title>
        <authorList>
            <person name="Fan W."/>
            <person name="Wang S."/>
            <person name="Wang H."/>
            <person name="Wang A."/>
            <person name="Jiang F."/>
            <person name="Liu H."/>
            <person name="Zhao H."/>
            <person name="Xu D."/>
            <person name="Zhang Y."/>
        </authorList>
    </citation>
    <scope>NUCLEOTIDE SEQUENCE [LARGE SCALE GENOMIC DNA]</scope>
    <source>
        <strain evidence="2">cv. Yunnan</strain>
    </source>
</reference>
<name>A0ACB9BTR5_9ASTR</name>
<evidence type="ECO:0000313" key="1">
    <source>
        <dbReference type="EMBL" id="KAI3725377.1"/>
    </source>
</evidence>
<reference evidence="1 2" key="2">
    <citation type="journal article" date="2022" name="Mol. Ecol. Resour.">
        <title>The genomes of chicory, endive, great burdock and yacon provide insights into Asteraceae paleo-polyploidization history and plant inulin production.</title>
        <authorList>
            <person name="Fan W."/>
            <person name="Wang S."/>
            <person name="Wang H."/>
            <person name="Wang A."/>
            <person name="Jiang F."/>
            <person name="Liu H."/>
            <person name="Zhao H."/>
            <person name="Xu D."/>
            <person name="Zhang Y."/>
        </authorList>
    </citation>
    <scope>NUCLEOTIDE SEQUENCE [LARGE SCALE GENOMIC DNA]</scope>
    <source>
        <strain evidence="2">cv. Yunnan</strain>
        <tissue evidence="1">Leaves</tissue>
    </source>
</reference>
<protein>
    <submittedName>
        <fullName evidence="1">Uncharacterized protein</fullName>
    </submittedName>
</protein>
<organism evidence="1 2">
    <name type="scientific">Smallanthus sonchifolius</name>
    <dbReference type="NCBI Taxonomy" id="185202"/>
    <lineage>
        <taxon>Eukaryota</taxon>
        <taxon>Viridiplantae</taxon>
        <taxon>Streptophyta</taxon>
        <taxon>Embryophyta</taxon>
        <taxon>Tracheophyta</taxon>
        <taxon>Spermatophyta</taxon>
        <taxon>Magnoliopsida</taxon>
        <taxon>eudicotyledons</taxon>
        <taxon>Gunneridae</taxon>
        <taxon>Pentapetalae</taxon>
        <taxon>asterids</taxon>
        <taxon>campanulids</taxon>
        <taxon>Asterales</taxon>
        <taxon>Asteraceae</taxon>
        <taxon>Asteroideae</taxon>
        <taxon>Heliantheae alliance</taxon>
        <taxon>Millerieae</taxon>
        <taxon>Smallanthus</taxon>
    </lineage>
</organism>